<dbReference type="RefSeq" id="WP_101885541.1">
    <property type="nucleotide sequence ID" value="NZ_JABERN010000100.1"/>
</dbReference>
<dbReference type="Proteomes" id="UP000289808">
    <property type="component" value="Unassembled WGS sequence"/>
</dbReference>
<evidence type="ECO:0000259" key="1">
    <source>
        <dbReference type="PROSITE" id="PS50943"/>
    </source>
</evidence>
<dbReference type="PANTHER" id="PTHR37038:SF12">
    <property type="entry name" value="TRANSCRIPTIONAL REGULATOR"/>
    <property type="match status" value="1"/>
</dbReference>
<proteinExistence type="predicted"/>
<dbReference type="EMBL" id="SCLX01000073">
    <property type="protein sequence ID" value="RXF56876.1"/>
    <property type="molecule type" value="Genomic_DNA"/>
</dbReference>
<dbReference type="InterPro" id="IPR053163">
    <property type="entry name" value="HTH-type_regulator_Rgg"/>
</dbReference>
<sequence>MKETYGRKLRKATQISSSKAAEAVGISRSKLERWERGEAGLDIEKVFKLLEVIHVQKIDFFNNNISNYLKNITLEVSKAYESNDINYLKTQSKKLLSEVENDSFDKRTFLKAAIYCNAYYDLTGVDIFTDNYKKRLSMYFSKILSGDEVWYYDDVYFFGNTQNLISPRTIYSLSFSLVFYFKNNNDLEMKFSTAILNTLINAEYILIKKDLKKAKRLDAIISGLDITDRFAFEKIRYKYMHFMLNFLETNDDRNLRLMWAALELQGLNTLKDGFETAFKQIKQIYSKKS</sequence>
<evidence type="ECO:0000313" key="3">
    <source>
        <dbReference type="Proteomes" id="UP000289808"/>
    </source>
</evidence>
<organism evidence="2 3">
    <name type="scientific">Lactobacillus crispatus</name>
    <dbReference type="NCBI Taxonomy" id="47770"/>
    <lineage>
        <taxon>Bacteria</taxon>
        <taxon>Bacillati</taxon>
        <taxon>Bacillota</taxon>
        <taxon>Bacilli</taxon>
        <taxon>Lactobacillales</taxon>
        <taxon>Lactobacillaceae</taxon>
        <taxon>Lactobacillus</taxon>
    </lineage>
</organism>
<dbReference type="SUPFAM" id="SSF47413">
    <property type="entry name" value="lambda repressor-like DNA-binding domains"/>
    <property type="match status" value="1"/>
</dbReference>
<dbReference type="InterPro" id="IPR001387">
    <property type="entry name" value="Cro/C1-type_HTH"/>
</dbReference>
<dbReference type="SMART" id="SM00530">
    <property type="entry name" value="HTH_XRE"/>
    <property type="match status" value="1"/>
</dbReference>
<protein>
    <submittedName>
        <fullName evidence="2">Rgg/GadR/MutR family transcriptional regulator</fullName>
    </submittedName>
</protein>
<evidence type="ECO:0000313" key="2">
    <source>
        <dbReference type="EMBL" id="RXF56876.1"/>
    </source>
</evidence>
<dbReference type="Pfam" id="PF21259">
    <property type="entry name" value="Rgg_C"/>
    <property type="match status" value="1"/>
</dbReference>
<dbReference type="GO" id="GO:0003677">
    <property type="term" value="F:DNA binding"/>
    <property type="evidence" value="ECO:0007669"/>
    <property type="project" value="InterPro"/>
</dbReference>
<dbReference type="Gene3D" id="1.10.260.40">
    <property type="entry name" value="lambda repressor-like DNA-binding domains"/>
    <property type="match status" value="1"/>
</dbReference>
<accession>A0A4V1KG02</accession>
<dbReference type="InterPro" id="IPR010057">
    <property type="entry name" value="Transcription_activator_Rgg_C"/>
</dbReference>
<dbReference type="PROSITE" id="PS50943">
    <property type="entry name" value="HTH_CROC1"/>
    <property type="match status" value="1"/>
</dbReference>
<dbReference type="AlphaFoldDB" id="A0A4V1KG02"/>
<comment type="caution">
    <text evidence="2">The sequence shown here is derived from an EMBL/GenBank/DDBJ whole genome shotgun (WGS) entry which is preliminary data.</text>
</comment>
<reference evidence="2 3" key="1">
    <citation type="submission" date="2019-01" db="EMBL/GenBank/DDBJ databases">
        <title>The genome sequence of Lactobacillus crispatus L49.</title>
        <authorList>
            <person name="Zhong J."/>
            <person name="Zhang J."/>
        </authorList>
    </citation>
    <scope>NUCLEOTIDE SEQUENCE [LARGE SCALE GENOMIC DNA]</scope>
    <source>
        <strain evidence="2 3">L49</strain>
    </source>
</reference>
<gene>
    <name evidence="2" type="ORF">ERD32_09795</name>
</gene>
<dbReference type="InterPro" id="IPR010982">
    <property type="entry name" value="Lambda_DNA-bd_dom_sf"/>
</dbReference>
<name>A0A4V1KG02_9LACO</name>
<dbReference type="Pfam" id="PF01381">
    <property type="entry name" value="HTH_3"/>
    <property type="match status" value="1"/>
</dbReference>
<dbReference type="CDD" id="cd00093">
    <property type="entry name" value="HTH_XRE"/>
    <property type="match status" value="1"/>
</dbReference>
<dbReference type="PANTHER" id="PTHR37038">
    <property type="entry name" value="TRANSCRIPTIONAL REGULATOR-RELATED"/>
    <property type="match status" value="1"/>
</dbReference>
<feature type="domain" description="HTH cro/C1-type" evidence="1">
    <location>
        <begin position="7"/>
        <end position="61"/>
    </location>
</feature>